<protein>
    <submittedName>
        <fullName evidence="4">Uncharacterized protein</fullName>
    </submittedName>
</protein>
<dbReference type="Pfam" id="PF00560">
    <property type="entry name" value="LRR_1"/>
    <property type="match status" value="1"/>
</dbReference>
<dbReference type="AlphaFoldDB" id="A0A5J5BMY6"/>
<sequence length="203" mass="22330">MTAAISTTSCGEDVISSQPLKVANTESIQSEELFSEFFYNCKRDILAKYAMETPFSNVLDIKIPIASANENLVAEDKLPPKGTIPGECQLRKRVRSIMLAKNRFSGSLPPLNMPSLTFLDVNTNMLSGELLAEICNALFLASSSLSDNNFIGTIDNTLRKCLNLTDLVLFENHLFGEILAYLGKLKLVTLELSKNNLSGKIPH</sequence>
<evidence type="ECO:0000256" key="3">
    <source>
        <dbReference type="ARBA" id="ARBA00023170"/>
    </source>
</evidence>
<keyword evidence="2" id="KW-0732">Signal</keyword>
<dbReference type="SUPFAM" id="SSF52058">
    <property type="entry name" value="L domain-like"/>
    <property type="match status" value="1"/>
</dbReference>
<proteinExistence type="predicted"/>
<dbReference type="PANTHER" id="PTHR48053:SF71">
    <property type="entry name" value="LEUCINE RICH REPEAT FAMILY PROTEIN, EXPRESSED"/>
    <property type="match status" value="1"/>
</dbReference>
<evidence type="ECO:0000256" key="2">
    <source>
        <dbReference type="ARBA" id="ARBA00022729"/>
    </source>
</evidence>
<dbReference type="PANTHER" id="PTHR48053">
    <property type="entry name" value="LEUCINE RICH REPEAT FAMILY PROTEIN, EXPRESSED"/>
    <property type="match status" value="1"/>
</dbReference>
<dbReference type="Proteomes" id="UP000325577">
    <property type="component" value="Linkage Group LG11"/>
</dbReference>
<dbReference type="Gene3D" id="3.80.10.10">
    <property type="entry name" value="Ribonuclease Inhibitor"/>
    <property type="match status" value="1"/>
</dbReference>
<name>A0A5J5BMY6_9ASTE</name>
<dbReference type="InterPro" id="IPR032675">
    <property type="entry name" value="LRR_dom_sf"/>
</dbReference>
<dbReference type="OrthoDB" id="2017621at2759"/>
<evidence type="ECO:0000256" key="1">
    <source>
        <dbReference type="ARBA" id="ARBA00004479"/>
    </source>
</evidence>
<gene>
    <name evidence="4" type="ORF">F0562_022525</name>
</gene>
<dbReference type="InterPro" id="IPR001611">
    <property type="entry name" value="Leu-rich_rpt"/>
</dbReference>
<dbReference type="EMBL" id="CM018034">
    <property type="protein sequence ID" value="KAA8544435.1"/>
    <property type="molecule type" value="Genomic_DNA"/>
</dbReference>
<dbReference type="GO" id="GO:0016020">
    <property type="term" value="C:membrane"/>
    <property type="evidence" value="ECO:0007669"/>
    <property type="project" value="UniProtKB-SubCell"/>
</dbReference>
<evidence type="ECO:0000313" key="4">
    <source>
        <dbReference type="EMBL" id="KAA8544435.1"/>
    </source>
</evidence>
<dbReference type="InterPro" id="IPR051716">
    <property type="entry name" value="Plant_RL_S/T_kinase"/>
</dbReference>
<evidence type="ECO:0000313" key="5">
    <source>
        <dbReference type="Proteomes" id="UP000325577"/>
    </source>
</evidence>
<keyword evidence="5" id="KW-1185">Reference proteome</keyword>
<reference evidence="4 5" key="1">
    <citation type="submission" date="2019-09" db="EMBL/GenBank/DDBJ databases">
        <title>A chromosome-level genome assembly of the Chinese tupelo Nyssa sinensis.</title>
        <authorList>
            <person name="Yang X."/>
            <person name="Kang M."/>
            <person name="Yang Y."/>
            <person name="Xiong H."/>
            <person name="Wang M."/>
            <person name="Zhang Z."/>
            <person name="Wang Z."/>
            <person name="Wu H."/>
            <person name="Ma T."/>
            <person name="Liu J."/>
            <person name="Xi Z."/>
        </authorList>
    </citation>
    <scope>NUCLEOTIDE SEQUENCE [LARGE SCALE GENOMIC DNA]</scope>
    <source>
        <strain evidence="4">J267</strain>
        <tissue evidence="4">Leaf</tissue>
    </source>
</reference>
<organism evidence="4 5">
    <name type="scientific">Nyssa sinensis</name>
    <dbReference type="NCBI Taxonomy" id="561372"/>
    <lineage>
        <taxon>Eukaryota</taxon>
        <taxon>Viridiplantae</taxon>
        <taxon>Streptophyta</taxon>
        <taxon>Embryophyta</taxon>
        <taxon>Tracheophyta</taxon>
        <taxon>Spermatophyta</taxon>
        <taxon>Magnoliopsida</taxon>
        <taxon>eudicotyledons</taxon>
        <taxon>Gunneridae</taxon>
        <taxon>Pentapetalae</taxon>
        <taxon>asterids</taxon>
        <taxon>Cornales</taxon>
        <taxon>Nyssaceae</taxon>
        <taxon>Nyssa</taxon>
    </lineage>
</organism>
<accession>A0A5J5BMY6</accession>
<keyword evidence="3" id="KW-0675">Receptor</keyword>
<comment type="subcellular location">
    <subcellularLocation>
        <location evidence="1">Membrane</location>
        <topology evidence="1">Single-pass type I membrane protein</topology>
    </subcellularLocation>
</comment>